<sequence>MFIFSALFVYLSFKVNEASEALNYNGGSVLAMAGKSCVAVVVDTRLGVGNAVIGDVGCRVLECGDSSMLALRGLQADVETLLEEVDARLRLRWIQDGGIGPGPRSFIQPDKLSAMVSIMLYNSRLSTQGHYFLEPIIAGVKRNGEAYLCAQDPLGAQLRSKSYVVAGTAAHSLHGACEALYEPDLEPDALLDISLRCMTAGLNRDCLSGRKVAVYLLTHSNGPTVIERNLESSLL</sequence>
<dbReference type="AlphaFoldDB" id="A0A7S3JYR1"/>
<dbReference type="Gene3D" id="3.60.20.10">
    <property type="entry name" value="Glutamine Phosphoribosylpyrophosphate, subunit 1, domain 1"/>
    <property type="match status" value="1"/>
</dbReference>
<organism evidence="2">
    <name type="scientific">Aureoumbra lagunensis</name>
    <dbReference type="NCBI Taxonomy" id="44058"/>
    <lineage>
        <taxon>Eukaryota</taxon>
        <taxon>Sar</taxon>
        <taxon>Stramenopiles</taxon>
        <taxon>Ochrophyta</taxon>
        <taxon>Pelagophyceae</taxon>
        <taxon>Pelagomonadales</taxon>
        <taxon>Aureoumbra</taxon>
    </lineage>
</organism>
<dbReference type="InterPro" id="IPR001353">
    <property type="entry name" value="Proteasome_sua/b"/>
</dbReference>
<dbReference type="GO" id="GO:0005737">
    <property type="term" value="C:cytoplasm"/>
    <property type="evidence" value="ECO:0007669"/>
    <property type="project" value="TreeGrafter"/>
</dbReference>
<feature type="signal peptide" evidence="1">
    <location>
        <begin position="1"/>
        <end position="18"/>
    </location>
</feature>
<feature type="chain" id="PRO_5030673899" description="Proteasome subunit beta" evidence="1">
    <location>
        <begin position="19"/>
        <end position="235"/>
    </location>
</feature>
<evidence type="ECO:0008006" key="3">
    <source>
        <dbReference type="Google" id="ProtNLM"/>
    </source>
</evidence>
<proteinExistence type="predicted"/>
<dbReference type="GO" id="GO:0051603">
    <property type="term" value="P:proteolysis involved in protein catabolic process"/>
    <property type="evidence" value="ECO:0007669"/>
    <property type="project" value="InterPro"/>
</dbReference>
<dbReference type="PANTHER" id="PTHR32194:SF10">
    <property type="entry name" value="PROTEASOME SUBUNIT BETA TYPE-3"/>
    <property type="match status" value="1"/>
</dbReference>
<dbReference type="Pfam" id="PF00227">
    <property type="entry name" value="Proteasome"/>
    <property type="match status" value="1"/>
</dbReference>
<keyword evidence="1" id="KW-0732">Signal</keyword>
<dbReference type="InterPro" id="IPR023333">
    <property type="entry name" value="Proteasome_suB-type"/>
</dbReference>
<dbReference type="SUPFAM" id="SSF56235">
    <property type="entry name" value="N-terminal nucleophile aminohydrolases (Ntn hydrolases)"/>
    <property type="match status" value="1"/>
</dbReference>
<dbReference type="EMBL" id="HBIJ01014809">
    <property type="protein sequence ID" value="CAE0369167.1"/>
    <property type="molecule type" value="Transcribed_RNA"/>
</dbReference>
<accession>A0A7S3JYR1</accession>
<reference evidence="2" key="1">
    <citation type="submission" date="2021-01" db="EMBL/GenBank/DDBJ databases">
        <authorList>
            <person name="Corre E."/>
            <person name="Pelletier E."/>
            <person name="Niang G."/>
            <person name="Scheremetjew M."/>
            <person name="Finn R."/>
            <person name="Kale V."/>
            <person name="Holt S."/>
            <person name="Cochrane G."/>
            <person name="Meng A."/>
            <person name="Brown T."/>
            <person name="Cohen L."/>
        </authorList>
    </citation>
    <scope>NUCLEOTIDE SEQUENCE</scope>
    <source>
        <strain evidence="2">CCMP1510</strain>
    </source>
</reference>
<evidence type="ECO:0000313" key="2">
    <source>
        <dbReference type="EMBL" id="CAE0369167.1"/>
    </source>
</evidence>
<gene>
    <name evidence="2" type="ORF">ALAG00032_LOCUS9930</name>
</gene>
<protein>
    <recommendedName>
        <fullName evidence="3">Proteasome subunit beta</fullName>
    </recommendedName>
</protein>
<dbReference type="PANTHER" id="PTHR32194">
    <property type="entry name" value="METALLOPROTEASE TLDD"/>
    <property type="match status" value="1"/>
</dbReference>
<evidence type="ECO:0000256" key="1">
    <source>
        <dbReference type="SAM" id="SignalP"/>
    </source>
</evidence>
<dbReference type="GO" id="GO:0005839">
    <property type="term" value="C:proteasome core complex"/>
    <property type="evidence" value="ECO:0007669"/>
    <property type="project" value="InterPro"/>
</dbReference>
<dbReference type="InterPro" id="IPR029055">
    <property type="entry name" value="Ntn_hydrolases_N"/>
</dbReference>
<name>A0A7S3JYR1_9STRA</name>